<comment type="caution">
    <text evidence="6">The sequence shown here is derived from an EMBL/GenBank/DDBJ whole genome shotgun (WGS) entry which is preliminary data.</text>
</comment>
<evidence type="ECO:0000313" key="7">
    <source>
        <dbReference type="Proteomes" id="UP000243542"/>
    </source>
</evidence>
<proteinExistence type="predicted"/>
<keyword evidence="7" id="KW-1185">Reference proteome</keyword>
<reference evidence="6 7" key="1">
    <citation type="submission" date="2017-10" db="EMBL/GenBank/DDBJ databases">
        <title>Sequencing the genomes of 1000 actinobacteria strains.</title>
        <authorList>
            <person name="Klenk H.-P."/>
        </authorList>
    </citation>
    <scope>NUCLEOTIDE SEQUENCE [LARGE SCALE GENOMIC DNA]</scope>
    <source>
        <strain evidence="6 7">DSM 46092</strain>
    </source>
</reference>
<dbReference type="PANTHER" id="PTHR33841">
    <property type="entry name" value="DNA METHYLTRANSFERASE YEEA-RELATED"/>
    <property type="match status" value="1"/>
</dbReference>
<dbReference type="EMBL" id="PDJK01000002">
    <property type="protein sequence ID" value="PFG49462.1"/>
    <property type="molecule type" value="Genomic_DNA"/>
</dbReference>
<evidence type="ECO:0000259" key="5">
    <source>
        <dbReference type="Pfam" id="PF20466"/>
    </source>
</evidence>
<dbReference type="EC" id="2.1.1.72" evidence="1"/>
<dbReference type="InterPro" id="IPR046820">
    <property type="entry name" value="MmeI_TRD"/>
</dbReference>
<dbReference type="Pfam" id="PF20466">
    <property type="entry name" value="MmeI_TRD"/>
    <property type="match status" value="1"/>
</dbReference>
<feature type="domain" description="MmeI-like target recognition" evidence="5">
    <location>
        <begin position="142"/>
        <end position="307"/>
    </location>
</feature>
<keyword evidence="2" id="KW-0489">Methyltransferase</keyword>
<accession>A0A2A9FFW4</accession>
<dbReference type="Proteomes" id="UP000243542">
    <property type="component" value="Unassembled WGS sequence"/>
</dbReference>
<organism evidence="6 7">
    <name type="scientific">Amycolatopsis sulphurea</name>
    <dbReference type="NCBI Taxonomy" id="76022"/>
    <lineage>
        <taxon>Bacteria</taxon>
        <taxon>Bacillati</taxon>
        <taxon>Actinomycetota</taxon>
        <taxon>Actinomycetes</taxon>
        <taxon>Pseudonocardiales</taxon>
        <taxon>Pseudonocardiaceae</taxon>
        <taxon>Amycolatopsis</taxon>
    </lineage>
</organism>
<evidence type="ECO:0000313" key="6">
    <source>
        <dbReference type="EMBL" id="PFG49462.1"/>
    </source>
</evidence>
<dbReference type="GO" id="GO:0009007">
    <property type="term" value="F:site-specific DNA-methyltransferase (adenine-specific) activity"/>
    <property type="evidence" value="ECO:0007669"/>
    <property type="project" value="UniProtKB-EC"/>
</dbReference>
<dbReference type="InterPro" id="IPR050953">
    <property type="entry name" value="N4_N6_ade-DNA_methylase"/>
</dbReference>
<gene>
    <name evidence="6" type="ORF">ATK36_4620</name>
</gene>
<evidence type="ECO:0000256" key="2">
    <source>
        <dbReference type="ARBA" id="ARBA00022603"/>
    </source>
</evidence>
<keyword evidence="3" id="KW-0808">Transferase</keyword>
<dbReference type="AlphaFoldDB" id="A0A2A9FFW4"/>
<protein>
    <recommendedName>
        <fullName evidence="1">site-specific DNA-methyltransferase (adenine-specific)</fullName>
        <ecNumber evidence="1">2.1.1.72</ecNumber>
    </recommendedName>
</protein>
<dbReference type="GO" id="GO:0032259">
    <property type="term" value="P:methylation"/>
    <property type="evidence" value="ECO:0007669"/>
    <property type="project" value="UniProtKB-KW"/>
</dbReference>
<evidence type="ECO:0000256" key="4">
    <source>
        <dbReference type="ARBA" id="ARBA00047942"/>
    </source>
</evidence>
<name>A0A2A9FFW4_9PSEU</name>
<sequence>MCRTDDLAYFFLRGTSLLQRNGTLGLVATNTVAQGDTREVGLDAMVADGFTITRAIQSRSWPASSANLEYAAAWGTLSPVADNVPRVADDIEVRRISTLLEPTGRAEGNPARLLENTGVAHIGSLVLGMGFTITPEVAAEWISLDSRNGDVLFPFLNGENLNQRPDASAARWIVDFGQRSLEAARAYPTPFEHVVLNVKPERTKNPRKPYRDRWWQFAEKQMSMRKAIAELREVLVIALVSKTVMPMRVPSGHVFSHTLGVFATKSFADQAVLSSSVHQLWAIKYGSGMRNDPRYTPSDVFETFPRPAPFDPLEIMGRALDVERREIMLRRDLGLTKIYNLVNDPVVQRDTDIDRLREIHVELDREVLAAYGWSDIYQAHGFHSYRQMARWSVSPAARAEILDRLLEENQRRANENKKVGRASASKVGIPREEGTLFT</sequence>
<evidence type="ECO:0000256" key="1">
    <source>
        <dbReference type="ARBA" id="ARBA00011900"/>
    </source>
</evidence>
<evidence type="ECO:0000256" key="3">
    <source>
        <dbReference type="ARBA" id="ARBA00022679"/>
    </source>
</evidence>
<comment type="catalytic activity">
    <reaction evidence="4">
        <text>a 2'-deoxyadenosine in DNA + S-adenosyl-L-methionine = an N(6)-methyl-2'-deoxyadenosine in DNA + S-adenosyl-L-homocysteine + H(+)</text>
        <dbReference type="Rhea" id="RHEA:15197"/>
        <dbReference type="Rhea" id="RHEA-COMP:12418"/>
        <dbReference type="Rhea" id="RHEA-COMP:12419"/>
        <dbReference type="ChEBI" id="CHEBI:15378"/>
        <dbReference type="ChEBI" id="CHEBI:57856"/>
        <dbReference type="ChEBI" id="CHEBI:59789"/>
        <dbReference type="ChEBI" id="CHEBI:90615"/>
        <dbReference type="ChEBI" id="CHEBI:90616"/>
        <dbReference type="EC" id="2.1.1.72"/>
    </reaction>
</comment>
<dbReference type="PANTHER" id="PTHR33841:SF1">
    <property type="entry name" value="DNA METHYLTRANSFERASE A"/>
    <property type="match status" value="1"/>
</dbReference>